<evidence type="ECO:0000256" key="1">
    <source>
        <dbReference type="SAM" id="MobiDB-lite"/>
    </source>
</evidence>
<keyword evidence="4" id="KW-1185">Reference proteome</keyword>
<sequence length="484" mass="53874">MESRPRLKDPASERIPQYGHVVICHPGLDRILFAFPGFDPVPPPPFTVHESSAAPESSVAHEDTSKSSFVAALGNTSLSGTGGVNHRLVLDSCRVITNNQDGYLKTDIGGAKRVLATTITLPCGVYYLHLANPLTRTCYKIVADFAAWKFPLSLPAHWQRCLSRDDRSQLQYFMTVSPSSMSDAVKNADAKCVVSGYEHSLQTAHLLPEEEHAWFDMWRMVNYCLNDKAGINDTANGVALGSDIYLCLDRGGFVFYPCEPHDHILYFVISEVDYAQLLHRRPVTIHKRVSDAFLYARFAYNIITKLYDPSFWQDFAYPVPHAAVTKVTKQKKTGSSGQATQLPDIQEGPSAGDTTGAAANDIEMNEDTEESPDKDAGWTPATAMQDSPQHPDTSTSIESLPELIQETEEDEAFDKIWHERFPGYPDVEHPPDTSDIQIWSHPDNPRIARLIEAYRTSHPQIAMSSAGLPLHDTTPAFHFDDLCR</sequence>
<dbReference type="EMBL" id="ML122353">
    <property type="protein sequence ID" value="RPD52552.1"/>
    <property type="molecule type" value="Genomic_DNA"/>
</dbReference>
<accession>A0A5C2RLS9</accession>
<dbReference type="OrthoDB" id="2793280at2759"/>
<dbReference type="Pfam" id="PF13391">
    <property type="entry name" value="HNH_2"/>
    <property type="match status" value="1"/>
</dbReference>
<gene>
    <name evidence="3" type="ORF">L227DRAFT_658767</name>
</gene>
<feature type="domain" description="HNH nuclease" evidence="2">
    <location>
        <begin position="192"/>
        <end position="255"/>
    </location>
</feature>
<feature type="compositionally biased region" description="Polar residues" evidence="1">
    <location>
        <begin position="382"/>
        <end position="396"/>
    </location>
</feature>
<organism evidence="3 4">
    <name type="scientific">Lentinus tigrinus ALCF2SS1-6</name>
    <dbReference type="NCBI Taxonomy" id="1328759"/>
    <lineage>
        <taxon>Eukaryota</taxon>
        <taxon>Fungi</taxon>
        <taxon>Dikarya</taxon>
        <taxon>Basidiomycota</taxon>
        <taxon>Agaricomycotina</taxon>
        <taxon>Agaricomycetes</taxon>
        <taxon>Polyporales</taxon>
        <taxon>Polyporaceae</taxon>
        <taxon>Lentinus</taxon>
    </lineage>
</organism>
<reference evidence="3" key="1">
    <citation type="journal article" date="2018" name="Genome Biol. Evol.">
        <title>Genomics and development of Lentinus tigrinus, a white-rot wood-decaying mushroom with dimorphic fruiting bodies.</title>
        <authorList>
            <person name="Wu B."/>
            <person name="Xu Z."/>
            <person name="Knudson A."/>
            <person name="Carlson A."/>
            <person name="Chen N."/>
            <person name="Kovaka S."/>
            <person name="LaButti K."/>
            <person name="Lipzen A."/>
            <person name="Pennachio C."/>
            <person name="Riley R."/>
            <person name="Schakwitz W."/>
            <person name="Umezawa K."/>
            <person name="Ohm R.A."/>
            <person name="Grigoriev I.V."/>
            <person name="Nagy L.G."/>
            <person name="Gibbons J."/>
            <person name="Hibbett D."/>
        </authorList>
    </citation>
    <scope>NUCLEOTIDE SEQUENCE [LARGE SCALE GENOMIC DNA]</scope>
    <source>
        <strain evidence="3">ALCF2SS1-6</strain>
    </source>
</reference>
<protein>
    <recommendedName>
        <fullName evidence="2">HNH nuclease domain-containing protein</fullName>
    </recommendedName>
</protein>
<dbReference type="Proteomes" id="UP000313359">
    <property type="component" value="Unassembled WGS sequence"/>
</dbReference>
<feature type="region of interest" description="Disordered" evidence="1">
    <location>
        <begin position="333"/>
        <end position="396"/>
    </location>
</feature>
<evidence type="ECO:0000313" key="4">
    <source>
        <dbReference type="Proteomes" id="UP000313359"/>
    </source>
</evidence>
<name>A0A5C2RLS9_9APHY</name>
<dbReference type="AlphaFoldDB" id="A0A5C2RLS9"/>
<evidence type="ECO:0000313" key="3">
    <source>
        <dbReference type="EMBL" id="RPD52552.1"/>
    </source>
</evidence>
<evidence type="ECO:0000259" key="2">
    <source>
        <dbReference type="Pfam" id="PF13391"/>
    </source>
</evidence>
<feature type="compositionally biased region" description="Polar residues" evidence="1">
    <location>
        <begin position="334"/>
        <end position="343"/>
    </location>
</feature>
<dbReference type="InterPro" id="IPR003615">
    <property type="entry name" value="HNH_nuc"/>
</dbReference>
<proteinExistence type="predicted"/>